<dbReference type="EMBL" id="SOAZ01000014">
    <property type="protein sequence ID" value="TDT52077.1"/>
    <property type="molecule type" value="Genomic_DNA"/>
</dbReference>
<proteinExistence type="predicted"/>
<dbReference type="AlphaFoldDB" id="A0A4R7KBP0"/>
<keyword evidence="2" id="KW-1185">Reference proteome</keyword>
<comment type="caution">
    <text evidence="1">The sequence shown here is derived from an EMBL/GenBank/DDBJ whole genome shotgun (WGS) entry which is preliminary data.</text>
</comment>
<organism evidence="1 2">
    <name type="scientific">Fonticella tunisiensis</name>
    <dbReference type="NCBI Taxonomy" id="1096341"/>
    <lineage>
        <taxon>Bacteria</taxon>
        <taxon>Bacillati</taxon>
        <taxon>Bacillota</taxon>
        <taxon>Clostridia</taxon>
        <taxon>Eubacteriales</taxon>
        <taxon>Clostridiaceae</taxon>
        <taxon>Fonticella</taxon>
    </lineage>
</organism>
<evidence type="ECO:0000313" key="1">
    <source>
        <dbReference type="EMBL" id="TDT52077.1"/>
    </source>
</evidence>
<dbReference type="Proteomes" id="UP000295325">
    <property type="component" value="Unassembled WGS sequence"/>
</dbReference>
<protein>
    <submittedName>
        <fullName evidence="1">Uncharacterized protein</fullName>
    </submittedName>
</protein>
<sequence length="141" mass="16338">MGQHEMRERILNKVESAARENFDKYNEEFANMETIELFKTGYLHGFNCGYNIYDAAEERVEGLIKKGVMPQKESPTTSSSILDYADEYLKNNSREVLDLDDSDAYVLGYRQGFNESLGEDMLENLNEKIYNLVDYYLTGNK</sequence>
<accession>A0A4R7KBP0</accession>
<dbReference type="OrthoDB" id="9942423at2"/>
<reference evidence="1 2" key="1">
    <citation type="submission" date="2019-03" db="EMBL/GenBank/DDBJ databases">
        <title>Genomic Encyclopedia of Type Strains, Phase IV (KMG-IV): sequencing the most valuable type-strain genomes for metagenomic binning, comparative biology and taxonomic classification.</title>
        <authorList>
            <person name="Goeker M."/>
        </authorList>
    </citation>
    <scope>NUCLEOTIDE SEQUENCE [LARGE SCALE GENOMIC DNA]</scope>
    <source>
        <strain evidence="1 2">DSM 24455</strain>
    </source>
</reference>
<gene>
    <name evidence="1" type="ORF">EDD71_11458</name>
</gene>
<dbReference type="RefSeq" id="WP_133628473.1">
    <property type="nucleotide sequence ID" value="NZ_SOAZ01000014.1"/>
</dbReference>
<name>A0A4R7KBP0_9CLOT</name>
<evidence type="ECO:0000313" key="2">
    <source>
        <dbReference type="Proteomes" id="UP000295325"/>
    </source>
</evidence>